<keyword evidence="2" id="KW-0732">Signal</keyword>
<feature type="compositionally biased region" description="Basic residues" evidence="1">
    <location>
        <begin position="220"/>
        <end position="232"/>
    </location>
</feature>
<feature type="region of interest" description="Disordered" evidence="1">
    <location>
        <begin position="220"/>
        <end position="242"/>
    </location>
</feature>
<accession>A0A6L3W2W1</accession>
<dbReference type="RefSeq" id="WP_151539643.1">
    <property type="nucleotide sequence ID" value="NZ_WBMR01000018.1"/>
</dbReference>
<comment type="caution">
    <text evidence="3">The sequence shown here is derived from an EMBL/GenBank/DDBJ whole genome shotgun (WGS) entry which is preliminary data.</text>
</comment>
<name>A0A6L3W2W1_9ACTN</name>
<dbReference type="AlphaFoldDB" id="A0A6L3W2W1"/>
<dbReference type="InterPro" id="IPR053140">
    <property type="entry name" value="GDSL_Rv0518-like"/>
</dbReference>
<sequence length="345" mass="37597">MRSIPRWLSSTTALTPAAWPIATGPASATTRGPATTTASHAWTAAWTAAPQRPGPSFTPNWSEEGFAHQTIRQIVRVTTGGTLARIRLSNLYGTAPLTVTGATIARAASGAAVRKGTLRHLTLKRARTFAIPAGAELASNPVQLKLVPPDSVTVALVLAGPTYHALAQATGYRAEGDHQADAGAAAFTETTQSWYYLSGAGSDRRPAATLRHRRLRRLHHRRHGQHSRRQRPLPRPIGRAPGHAPTVYVDIAKRVVTTEAQVRRVLTPPRLESLPSPHWGQGEDVVHSENWLIDLSSDNEEEVLRRSQLCTLLGEGLPGLDDRERYCAIESIDQNHRKGENDQCR</sequence>
<feature type="chain" id="PRO_5026837861" evidence="2">
    <location>
        <begin position="29"/>
        <end position="345"/>
    </location>
</feature>
<feature type="signal peptide" evidence="2">
    <location>
        <begin position="1"/>
        <end position="28"/>
    </location>
</feature>
<proteinExistence type="predicted"/>
<evidence type="ECO:0000313" key="3">
    <source>
        <dbReference type="EMBL" id="KAB2384863.1"/>
    </source>
</evidence>
<dbReference type="Proteomes" id="UP000483004">
    <property type="component" value="Unassembled WGS sequence"/>
</dbReference>
<evidence type="ECO:0000256" key="1">
    <source>
        <dbReference type="SAM" id="MobiDB-lite"/>
    </source>
</evidence>
<dbReference type="PANTHER" id="PTHR43784">
    <property type="entry name" value="GDSL-LIKE LIPASE/ACYLHYDROLASE, PUTATIVE (AFU_ORTHOLOGUE AFUA_2G00820)-RELATED"/>
    <property type="match status" value="1"/>
</dbReference>
<evidence type="ECO:0000256" key="2">
    <source>
        <dbReference type="SAM" id="SignalP"/>
    </source>
</evidence>
<gene>
    <name evidence="3" type="ORF">F9B16_09550</name>
</gene>
<organism evidence="3 4">
    <name type="scientific">Actinomadura montaniterrae</name>
    <dbReference type="NCBI Taxonomy" id="1803903"/>
    <lineage>
        <taxon>Bacteria</taxon>
        <taxon>Bacillati</taxon>
        <taxon>Actinomycetota</taxon>
        <taxon>Actinomycetes</taxon>
        <taxon>Streptosporangiales</taxon>
        <taxon>Thermomonosporaceae</taxon>
        <taxon>Actinomadura</taxon>
    </lineage>
</organism>
<protein>
    <submittedName>
        <fullName evidence="3">Uncharacterized protein</fullName>
    </submittedName>
</protein>
<evidence type="ECO:0000313" key="4">
    <source>
        <dbReference type="Proteomes" id="UP000483004"/>
    </source>
</evidence>
<keyword evidence="4" id="KW-1185">Reference proteome</keyword>
<dbReference type="PANTHER" id="PTHR43784:SF2">
    <property type="entry name" value="GDSL-LIKE LIPASE_ACYLHYDROLASE, PUTATIVE (AFU_ORTHOLOGUE AFUA_2G00820)-RELATED"/>
    <property type="match status" value="1"/>
</dbReference>
<dbReference type="EMBL" id="WBMR01000018">
    <property type="protein sequence ID" value="KAB2384863.1"/>
    <property type="molecule type" value="Genomic_DNA"/>
</dbReference>
<dbReference type="OrthoDB" id="1828825at2"/>
<reference evidence="3 4" key="1">
    <citation type="submission" date="2019-09" db="EMBL/GenBank/DDBJ databases">
        <title>Actinomadura physcomitrii sp. nov., a novel actinomycete isolated from moss [Physcomitrium sphaericum (Ludw) Fuernr].</title>
        <authorList>
            <person name="Liu C."/>
            <person name="Zhuang X."/>
        </authorList>
    </citation>
    <scope>NUCLEOTIDE SEQUENCE [LARGE SCALE GENOMIC DNA]</scope>
    <source>
        <strain evidence="3 4">CYP1-1B</strain>
    </source>
</reference>